<evidence type="ECO:0000256" key="2">
    <source>
        <dbReference type="ARBA" id="ARBA00004401"/>
    </source>
</evidence>
<feature type="active site" evidence="6">
    <location>
        <position position="92"/>
    </location>
</feature>
<dbReference type="InterPro" id="IPR036286">
    <property type="entry name" value="LexA/Signal_pep-like_sf"/>
</dbReference>
<keyword evidence="7" id="KW-0472">Membrane</keyword>
<keyword evidence="7" id="KW-0645">Protease</keyword>
<evidence type="ECO:0000259" key="8">
    <source>
        <dbReference type="Pfam" id="PF10502"/>
    </source>
</evidence>
<organism evidence="9 10">
    <name type="scientific">Symbiobacterium thermophilum (strain DSM 24528 / JCM 14929 / IAM 14863 / T)</name>
    <dbReference type="NCBI Taxonomy" id="292459"/>
    <lineage>
        <taxon>Bacteria</taxon>
        <taxon>Bacillati</taxon>
        <taxon>Bacillota</taxon>
        <taxon>Clostridia</taxon>
        <taxon>Eubacteriales</taxon>
        <taxon>Symbiobacteriaceae</taxon>
        <taxon>Symbiobacterium</taxon>
    </lineage>
</organism>
<dbReference type="InterPro" id="IPR000223">
    <property type="entry name" value="Pept_S26A_signal_pept_1"/>
</dbReference>
<dbReference type="PANTHER" id="PTHR43390:SF1">
    <property type="entry name" value="CHLOROPLAST PROCESSING PEPTIDASE"/>
    <property type="match status" value="1"/>
</dbReference>
<dbReference type="NCBIfam" id="TIGR02227">
    <property type="entry name" value="sigpep_I_bact"/>
    <property type="match status" value="1"/>
</dbReference>
<comment type="similarity">
    <text evidence="3 7">Belongs to the peptidase S26 family.</text>
</comment>
<feature type="active site" evidence="6">
    <location>
        <position position="48"/>
    </location>
</feature>
<reference evidence="9 10" key="1">
    <citation type="journal article" date="2004" name="Nucleic Acids Res.">
        <title>Genome sequence of Symbiobacterium thermophilum, an uncultivable bacterium that depends on microbial commensalism.</title>
        <authorList>
            <person name="Ueda K."/>
            <person name="Yamashita A."/>
            <person name="Ishikawa J."/>
            <person name="Shimada M."/>
            <person name="Watsuji T."/>
            <person name="Morimura K."/>
            <person name="Ikeda H."/>
            <person name="Hattori M."/>
            <person name="Beppu T."/>
        </authorList>
    </citation>
    <scope>NUCLEOTIDE SEQUENCE [LARGE SCALE GENOMIC DNA]</scope>
    <source>
        <strain evidence="10">T / IAM 14863</strain>
    </source>
</reference>
<evidence type="ECO:0000313" key="10">
    <source>
        <dbReference type="Proteomes" id="UP000000417"/>
    </source>
</evidence>
<comment type="catalytic activity">
    <reaction evidence="1 7">
        <text>Cleavage of hydrophobic, N-terminal signal or leader sequences from secreted and periplasmic proteins.</text>
        <dbReference type="EC" id="3.4.21.89"/>
    </reaction>
</comment>
<dbReference type="SUPFAM" id="SSF51306">
    <property type="entry name" value="LexA/Signal peptidase"/>
    <property type="match status" value="1"/>
</dbReference>
<evidence type="ECO:0000256" key="3">
    <source>
        <dbReference type="ARBA" id="ARBA00009370"/>
    </source>
</evidence>
<dbReference type="PRINTS" id="PR00727">
    <property type="entry name" value="LEADERPTASE"/>
</dbReference>
<dbReference type="EMBL" id="AP006840">
    <property type="protein sequence ID" value="BAD40457.1"/>
    <property type="molecule type" value="Genomic_DNA"/>
</dbReference>
<keyword evidence="5 7" id="KW-0378">Hydrolase</keyword>
<dbReference type="InterPro" id="IPR019758">
    <property type="entry name" value="Pept_S26A_signal_pept_1_CS"/>
</dbReference>
<dbReference type="GO" id="GO:0009003">
    <property type="term" value="F:signal peptidase activity"/>
    <property type="evidence" value="ECO:0007669"/>
    <property type="project" value="UniProtKB-EC"/>
</dbReference>
<evidence type="ECO:0000256" key="5">
    <source>
        <dbReference type="ARBA" id="ARBA00022801"/>
    </source>
</evidence>
<evidence type="ECO:0000256" key="7">
    <source>
        <dbReference type="RuleBase" id="RU362042"/>
    </source>
</evidence>
<dbReference type="OrthoDB" id="9802919at2"/>
<protein>
    <recommendedName>
        <fullName evidence="4 7">Signal peptidase I</fullName>
        <ecNumber evidence="4 7">3.4.21.89</ecNumber>
    </recommendedName>
</protein>
<dbReference type="CDD" id="cd06530">
    <property type="entry name" value="S26_SPase_I"/>
    <property type="match status" value="1"/>
</dbReference>
<dbReference type="Proteomes" id="UP000000417">
    <property type="component" value="Chromosome"/>
</dbReference>
<comment type="subcellular location">
    <subcellularLocation>
        <location evidence="2">Cell membrane</location>
        <topology evidence="2">Single-pass type II membrane protein</topology>
    </subcellularLocation>
    <subcellularLocation>
        <location evidence="7">Membrane</location>
        <topology evidence="7">Single-pass type II membrane protein</topology>
    </subcellularLocation>
</comment>
<feature type="domain" description="Peptidase S26" evidence="8">
    <location>
        <begin position="18"/>
        <end position="172"/>
    </location>
</feature>
<accession>Q67PD6</accession>
<dbReference type="EC" id="3.4.21.89" evidence="4 7"/>
<dbReference type="InterPro" id="IPR019533">
    <property type="entry name" value="Peptidase_S26"/>
</dbReference>
<proteinExistence type="inferred from homology"/>
<keyword evidence="7" id="KW-1133">Transmembrane helix</keyword>
<dbReference type="AlphaFoldDB" id="Q67PD6"/>
<evidence type="ECO:0000313" key="9">
    <source>
        <dbReference type="EMBL" id="BAD40457.1"/>
    </source>
</evidence>
<dbReference type="Gene3D" id="2.10.109.10">
    <property type="entry name" value="Umud Fragment, subunit A"/>
    <property type="match status" value="1"/>
</dbReference>
<feature type="transmembrane region" description="Helical" evidence="7">
    <location>
        <begin position="20"/>
        <end position="38"/>
    </location>
</feature>
<sequence length="189" mass="20883">MADVPDERPAVRRKSPLREVLETLVLALLFALIIRTFVVEVYQVSGSSMTNTLYDQERVLVNKFIYKLVRDPRPGDIIVFKYPRQPERDFIKRVVAVAGDTVEMRGGVVYVNGEPFNEAPTVRLSAGDFGPVVVPPDSVFVLGDNRSNSEDSRYFGEVPLSHIRGLAVARIWPLTEISALALPAAEGGG</sequence>
<dbReference type="RefSeq" id="WP_011195602.1">
    <property type="nucleotide sequence ID" value="NC_006177.1"/>
</dbReference>
<keyword evidence="7" id="KW-0812">Transmembrane</keyword>
<keyword evidence="10" id="KW-1185">Reference proteome</keyword>
<dbReference type="PROSITE" id="PS00761">
    <property type="entry name" value="SPASE_I_3"/>
    <property type="match status" value="1"/>
</dbReference>
<dbReference type="eggNOG" id="COG0681">
    <property type="taxonomic scope" value="Bacteria"/>
</dbReference>
<dbReference type="GO" id="GO:0005886">
    <property type="term" value="C:plasma membrane"/>
    <property type="evidence" value="ECO:0007669"/>
    <property type="project" value="UniProtKB-SubCell"/>
</dbReference>
<evidence type="ECO:0000256" key="1">
    <source>
        <dbReference type="ARBA" id="ARBA00000677"/>
    </source>
</evidence>
<dbReference type="Pfam" id="PF10502">
    <property type="entry name" value="Peptidase_S26"/>
    <property type="match status" value="1"/>
</dbReference>
<dbReference type="HOGENOM" id="CLU_028723_5_1_9"/>
<name>Q67PD6_SYMTH</name>
<dbReference type="GO" id="GO:0006465">
    <property type="term" value="P:signal peptide processing"/>
    <property type="evidence" value="ECO:0007669"/>
    <property type="project" value="InterPro"/>
</dbReference>
<gene>
    <name evidence="9" type="ordered locus">STH1472</name>
</gene>
<dbReference type="KEGG" id="sth:STH1472"/>
<evidence type="ECO:0000256" key="6">
    <source>
        <dbReference type="PIRSR" id="PIRSR600223-1"/>
    </source>
</evidence>
<evidence type="ECO:0000256" key="4">
    <source>
        <dbReference type="ARBA" id="ARBA00013208"/>
    </source>
</evidence>
<dbReference type="GO" id="GO:0004252">
    <property type="term" value="F:serine-type endopeptidase activity"/>
    <property type="evidence" value="ECO:0007669"/>
    <property type="project" value="InterPro"/>
</dbReference>
<dbReference type="STRING" id="292459.STH1472"/>
<dbReference type="PANTHER" id="PTHR43390">
    <property type="entry name" value="SIGNAL PEPTIDASE I"/>
    <property type="match status" value="1"/>
</dbReference>